<name>A0A9P7V6R1_9ASCO</name>
<keyword evidence="1" id="KW-0560">Oxidoreductase</keyword>
<comment type="similarity">
    <text evidence="2">Belongs to the NAD(P)-dependent epimerase/dehydratase family. Dihydroflavonol-4-reductase subfamily.</text>
</comment>
<dbReference type="PANTHER" id="PTHR10366">
    <property type="entry name" value="NAD DEPENDENT EPIMERASE/DEHYDRATASE"/>
    <property type="match status" value="1"/>
</dbReference>
<dbReference type="Pfam" id="PF01370">
    <property type="entry name" value="Epimerase"/>
    <property type="match status" value="1"/>
</dbReference>
<evidence type="ECO:0000313" key="4">
    <source>
        <dbReference type="EMBL" id="KAG7192395.1"/>
    </source>
</evidence>
<dbReference type="FunFam" id="3.40.50.720:FF:000191">
    <property type="entry name" value="Methylglyoxal reductase (NADPH-dependent)"/>
    <property type="match status" value="1"/>
</dbReference>
<dbReference type="Gene3D" id="3.40.50.720">
    <property type="entry name" value="NAD(P)-binding Rossmann-like Domain"/>
    <property type="match status" value="1"/>
</dbReference>
<keyword evidence="5" id="KW-1185">Reference proteome</keyword>
<evidence type="ECO:0000259" key="3">
    <source>
        <dbReference type="Pfam" id="PF01370"/>
    </source>
</evidence>
<comment type="caution">
    <text evidence="4">The sequence shown here is derived from an EMBL/GenBank/DDBJ whole genome shotgun (WGS) entry which is preliminary data.</text>
</comment>
<dbReference type="OrthoDB" id="2735536at2759"/>
<dbReference type="GO" id="GO:0016616">
    <property type="term" value="F:oxidoreductase activity, acting on the CH-OH group of donors, NAD or NADP as acceptor"/>
    <property type="evidence" value="ECO:0007669"/>
    <property type="project" value="TreeGrafter"/>
</dbReference>
<dbReference type="EMBL" id="JAHMUF010000018">
    <property type="protein sequence ID" value="KAG7192395.1"/>
    <property type="molecule type" value="Genomic_DNA"/>
</dbReference>
<dbReference type="InterPro" id="IPR036291">
    <property type="entry name" value="NAD(P)-bd_dom_sf"/>
</dbReference>
<reference evidence="4" key="1">
    <citation type="submission" date="2021-03" db="EMBL/GenBank/DDBJ databases">
        <authorList>
            <person name="Palmer J.M."/>
        </authorList>
    </citation>
    <scope>NUCLEOTIDE SEQUENCE</scope>
    <source>
        <strain evidence="4">ARV_011</strain>
    </source>
</reference>
<dbReference type="CDD" id="cd05227">
    <property type="entry name" value="AR_SDR_e"/>
    <property type="match status" value="1"/>
</dbReference>
<dbReference type="Proteomes" id="UP000790833">
    <property type="component" value="Unassembled WGS sequence"/>
</dbReference>
<proteinExistence type="inferred from homology"/>
<dbReference type="GeneID" id="66115168"/>
<dbReference type="InterPro" id="IPR001509">
    <property type="entry name" value="Epimerase_deHydtase"/>
</dbReference>
<dbReference type="InterPro" id="IPR050425">
    <property type="entry name" value="NAD(P)_dehydrat-like"/>
</dbReference>
<dbReference type="SUPFAM" id="SSF51735">
    <property type="entry name" value="NAD(P)-binding Rossmann-fold domains"/>
    <property type="match status" value="1"/>
</dbReference>
<gene>
    <name evidence="4" type="primary">GRE2_1</name>
    <name evidence="4" type="ORF">KQ657_001794</name>
</gene>
<evidence type="ECO:0000256" key="1">
    <source>
        <dbReference type="ARBA" id="ARBA00023002"/>
    </source>
</evidence>
<organism evidence="4 5">
    <name type="scientific">Scheffersomyces spartinae</name>
    <dbReference type="NCBI Taxonomy" id="45513"/>
    <lineage>
        <taxon>Eukaryota</taxon>
        <taxon>Fungi</taxon>
        <taxon>Dikarya</taxon>
        <taxon>Ascomycota</taxon>
        <taxon>Saccharomycotina</taxon>
        <taxon>Pichiomycetes</taxon>
        <taxon>Debaryomycetaceae</taxon>
        <taxon>Scheffersomyces</taxon>
    </lineage>
</organism>
<feature type="domain" description="NAD-dependent epimerase/dehydratase" evidence="3">
    <location>
        <begin position="4"/>
        <end position="207"/>
    </location>
</feature>
<evidence type="ECO:0000313" key="5">
    <source>
        <dbReference type="Proteomes" id="UP000790833"/>
    </source>
</evidence>
<dbReference type="RefSeq" id="XP_043047945.1">
    <property type="nucleotide sequence ID" value="XM_043192577.1"/>
</dbReference>
<protein>
    <submittedName>
        <fullName evidence="4">Methylglyoxal reductase (NADPH-dependent) gre2</fullName>
    </submittedName>
</protein>
<dbReference type="AlphaFoldDB" id="A0A9P7V6R1"/>
<sequence>MTSIFVTGASGFIAQHIIKLLVSKGYKVVGTVRSSSKGADLVSNLGSNFTYEIVPDISSPNAFDEALKTHPEVTVVLHTASPFFFDTTDPEKDLIIPAIRGTENIMNAIVEYAPQVTRMVVTLSDAAIYSLVDECNPELLFNEQSWNNITYEEAVKDPVAAYYGAKLFAEKHVWKFLKEYPGNKLNFAVTSVNPVYVFGPQAFDLEVKPTLNTSNQVIKTLIELGPNDAFELNMGGAVDVRDVALAHIAGFEREDTIGRRLFMTSGQFLSQMMLDIINENIPSLQGKIPRGTPGSGPQDIRSLAKTDNSATRNLLGWEFTPFKKTVIDTVNQILHVKPVPKI</sequence>
<evidence type="ECO:0000256" key="2">
    <source>
        <dbReference type="ARBA" id="ARBA00023445"/>
    </source>
</evidence>
<dbReference type="PANTHER" id="PTHR10366:SF844">
    <property type="entry name" value="NADPH-DEPENDENT METHYLGLYOXAL REDUCTASE GRE2"/>
    <property type="match status" value="1"/>
</dbReference>
<accession>A0A9P7V6R1</accession>